<comment type="similarity">
    <text evidence="8 9">Belongs to the TonB-dependent receptor family.</text>
</comment>
<dbReference type="NCBIfam" id="TIGR04057">
    <property type="entry name" value="SusC_RagA_signa"/>
    <property type="match status" value="1"/>
</dbReference>
<dbReference type="InterPro" id="IPR023996">
    <property type="entry name" value="TonB-dep_OMP_SusC/RagA"/>
</dbReference>
<dbReference type="Gene3D" id="2.170.130.10">
    <property type="entry name" value="TonB-dependent receptor, plug domain"/>
    <property type="match status" value="1"/>
</dbReference>
<dbReference type="InterPro" id="IPR008969">
    <property type="entry name" value="CarboxyPept-like_regulatory"/>
</dbReference>
<evidence type="ECO:0000256" key="7">
    <source>
        <dbReference type="ARBA" id="ARBA00023237"/>
    </source>
</evidence>
<evidence type="ECO:0008006" key="15">
    <source>
        <dbReference type="Google" id="ProtNLM"/>
    </source>
</evidence>
<keyword evidence="2 8" id="KW-0813">Transport</keyword>
<feature type="domain" description="TonB-dependent receptor plug" evidence="12">
    <location>
        <begin position="122"/>
        <end position="228"/>
    </location>
</feature>
<evidence type="ECO:0000256" key="4">
    <source>
        <dbReference type="ARBA" id="ARBA00022692"/>
    </source>
</evidence>
<keyword evidence="5 9" id="KW-0798">TonB box</keyword>
<dbReference type="InterPro" id="IPR023997">
    <property type="entry name" value="TonB-dep_OMP_SusC/RagA_CS"/>
</dbReference>
<evidence type="ECO:0000256" key="5">
    <source>
        <dbReference type="ARBA" id="ARBA00023077"/>
    </source>
</evidence>
<dbReference type="SUPFAM" id="SSF49464">
    <property type="entry name" value="Carboxypeptidase regulatory domain-like"/>
    <property type="match status" value="1"/>
</dbReference>
<dbReference type="InterPro" id="IPR039426">
    <property type="entry name" value="TonB-dep_rcpt-like"/>
</dbReference>
<dbReference type="GO" id="GO:0009279">
    <property type="term" value="C:cell outer membrane"/>
    <property type="evidence" value="ECO:0007669"/>
    <property type="project" value="UniProtKB-SubCell"/>
</dbReference>
<accession>A0A1V9ESM6</accession>
<dbReference type="EMBL" id="LVXG01000016">
    <property type="protein sequence ID" value="OQP49042.1"/>
    <property type="molecule type" value="Genomic_DNA"/>
</dbReference>
<dbReference type="Gene3D" id="2.40.170.20">
    <property type="entry name" value="TonB-dependent receptor, beta-barrel domain"/>
    <property type="match status" value="1"/>
</dbReference>
<keyword evidence="3 8" id="KW-1134">Transmembrane beta strand</keyword>
<dbReference type="InterPro" id="IPR036942">
    <property type="entry name" value="Beta-barrel_TonB_sf"/>
</dbReference>
<dbReference type="InterPro" id="IPR000531">
    <property type="entry name" value="Beta-barrel_TonB"/>
</dbReference>
<dbReference type="Proteomes" id="UP000192610">
    <property type="component" value="Unassembled WGS sequence"/>
</dbReference>
<dbReference type="AlphaFoldDB" id="A0A1V9ESM6"/>
<evidence type="ECO:0000256" key="9">
    <source>
        <dbReference type="RuleBase" id="RU003357"/>
    </source>
</evidence>
<evidence type="ECO:0000259" key="12">
    <source>
        <dbReference type="Pfam" id="PF07715"/>
    </source>
</evidence>
<evidence type="ECO:0000256" key="2">
    <source>
        <dbReference type="ARBA" id="ARBA00022448"/>
    </source>
</evidence>
<dbReference type="STRING" id="354355.SAMN05660816_04323"/>
<evidence type="ECO:0000256" key="1">
    <source>
        <dbReference type="ARBA" id="ARBA00004571"/>
    </source>
</evidence>
<keyword evidence="4 8" id="KW-0812">Transmembrane</keyword>
<keyword evidence="10" id="KW-0732">Signal</keyword>
<comment type="caution">
    <text evidence="13">The sequence shown here is derived from an EMBL/GenBank/DDBJ whole genome shotgun (WGS) entry which is preliminary data.</text>
</comment>
<keyword evidence="7 8" id="KW-0998">Cell outer membrane</keyword>
<evidence type="ECO:0000313" key="13">
    <source>
        <dbReference type="EMBL" id="OQP49042.1"/>
    </source>
</evidence>
<evidence type="ECO:0000256" key="8">
    <source>
        <dbReference type="PROSITE-ProRule" id="PRU01360"/>
    </source>
</evidence>
<organism evidence="13 14">
    <name type="scientific">Niastella yeongjuensis</name>
    <dbReference type="NCBI Taxonomy" id="354355"/>
    <lineage>
        <taxon>Bacteria</taxon>
        <taxon>Pseudomonadati</taxon>
        <taxon>Bacteroidota</taxon>
        <taxon>Chitinophagia</taxon>
        <taxon>Chitinophagales</taxon>
        <taxon>Chitinophagaceae</taxon>
        <taxon>Niastella</taxon>
    </lineage>
</organism>
<keyword evidence="6 8" id="KW-0472">Membrane</keyword>
<feature type="signal peptide" evidence="10">
    <location>
        <begin position="1"/>
        <end position="17"/>
    </location>
</feature>
<feature type="domain" description="TonB-dependent receptor-like beta-barrel" evidence="11">
    <location>
        <begin position="376"/>
        <end position="945"/>
    </location>
</feature>
<dbReference type="Gene3D" id="2.60.40.1120">
    <property type="entry name" value="Carboxypeptidase-like, regulatory domain"/>
    <property type="match status" value="1"/>
</dbReference>
<evidence type="ECO:0000256" key="3">
    <source>
        <dbReference type="ARBA" id="ARBA00022452"/>
    </source>
</evidence>
<feature type="chain" id="PRO_5010707772" description="SusC/RagA family TonB-linked outer membrane protein" evidence="10">
    <location>
        <begin position="18"/>
        <end position="987"/>
    </location>
</feature>
<evidence type="ECO:0000256" key="10">
    <source>
        <dbReference type="SAM" id="SignalP"/>
    </source>
</evidence>
<evidence type="ECO:0000256" key="6">
    <source>
        <dbReference type="ARBA" id="ARBA00023136"/>
    </source>
</evidence>
<dbReference type="PROSITE" id="PS52016">
    <property type="entry name" value="TONB_DEPENDENT_REC_3"/>
    <property type="match status" value="1"/>
</dbReference>
<comment type="subcellular location">
    <subcellularLocation>
        <location evidence="1 8">Cell outer membrane</location>
        <topology evidence="1 8">Multi-pass membrane protein</topology>
    </subcellularLocation>
</comment>
<dbReference type="Pfam" id="PF07715">
    <property type="entry name" value="Plug"/>
    <property type="match status" value="1"/>
</dbReference>
<dbReference type="Pfam" id="PF13620">
    <property type="entry name" value="CarboxypepD_reg"/>
    <property type="match status" value="1"/>
</dbReference>
<dbReference type="Pfam" id="PF00593">
    <property type="entry name" value="TonB_dep_Rec_b-barrel"/>
    <property type="match status" value="1"/>
</dbReference>
<proteinExistence type="inferred from homology"/>
<dbReference type="InterPro" id="IPR037066">
    <property type="entry name" value="Plug_dom_sf"/>
</dbReference>
<evidence type="ECO:0000259" key="11">
    <source>
        <dbReference type="Pfam" id="PF00593"/>
    </source>
</evidence>
<protein>
    <recommendedName>
        <fullName evidence="15">SusC/RagA family TonB-linked outer membrane protein</fullName>
    </recommendedName>
</protein>
<keyword evidence="14" id="KW-1185">Reference proteome</keyword>
<dbReference type="SUPFAM" id="SSF56935">
    <property type="entry name" value="Porins"/>
    <property type="match status" value="1"/>
</dbReference>
<sequence>MLLCLLFCIGFANAGMAQQNKVSIKGILVNETGETVPNATVYIANTDSSFSKQVKADDKGVFIFYNLNPGDYHMRASSVGYAPAANDVHYDGNTVLTFTFNLTPLSSKLNEVVVVGYGTDSKRNLTSSITSVSSEDFNKGVYSDPLQMLQGKVPGLSITRSGDPNVASSIILRGPSTLREGANEPLVVIDGVPGADINSVAPGDIASIDVLKDAAATAIYGNRGANGILMVTTKKAKKGQARIAYDGYVSVDKVSNRIEMLTGDQVYQFLAKNGQSLAPKDDLHANTDWQKEIQRPTAMSQNHNLSVSGGKEGTAYAASINYFKQEGILKNSGVERVTGRVFLEQQALDNKLKLGFNVINSVNNATTNPAQATVLAQALRYLPTVPVYNADGTYFENRDHSGYYNPVAMQNNAFGKSESKNLIASFTAALKLPFGFSYNLSASYKNNQNDSNTYLTSYLGVLGVGVAGGQATRSTYKNTSKILENFLNYEKKFGEHSIKALIGYSYQKDVTGNGFTASNSNFVVDDLSYYYLGAGNPNPNYVINWGPNSYREKYLISDYGRLNYNYADKYLLQASLRHDGSSVFGANNRWGYFPAVSAAWRVISENFMNRQHIFDDLKLRVGYGVTGNSNGIDVITPLPLYGPFGIELGPNATPGTGTIKNANPDLRWEKTAMVNAGLDFALLKNKISGTLEVYSKTTSDLIFNYQTGYLAINNITANAGKMRNTGIEFSVNVAAVNTKNFSWNSSLNMSHNLNKLVSLTNDIYRYDSISTAAGTGAGQTNVWLQILKPGLPVGQFFMYKYAGKNDQNVSQFYDRDGKVVGAPQLIISRDYYRAGTAQPKLQLGWSNAFRYKKLDLSMFFRSTLGNKIYNQTKAELFRPSTVPTYNIPVAAFNESKSDDYSNNNSDRFLESGSYVRLDNATLGYTFLKPVKAIQSIRLYATANNLFVITKYTGIDPEVNLGGLTPGLDVSSYYPKIRSFMFGLNVTL</sequence>
<reference evidence="14" key="1">
    <citation type="submission" date="2016-04" db="EMBL/GenBank/DDBJ databases">
        <authorList>
            <person name="Chen L."/>
            <person name="Zhuang W."/>
            <person name="Wang G."/>
        </authorList>
    </citation>
    <scope>NUCLEOTIDE SEQUENCE [LARGE SCALE GENOMIC DNA]</scope>
    <source>
        <strain evidence="14">17621</strain>
    </source>
</reference>
<evidence type="ECO:0000313" key="14">
    <source>
        <dbReference type="Proteomes" id="UP000192610"/>
    </source>
</evidence>
<name>A0A1V9ESM6_9BACT</name>
<dbReference type="NCBIfam" id="TIGR04056">
    <property type="entry name" value="OMP_RagA_SusC"/>
    <property type="match status" value="1"/>
</dbReference>
<gene>
    <name evidence="13" type="ORF">A4H97_29130</name>
</gene>
<dbReference type="InterPro" id="IPR012910">
    <property type="entry name" value="Plug_dom"/>
</dbReference>